<evidence type="ECO:0000313" key="4">
    <source>
        <dbReference type="EMBL" id="MBH8580921.1"/>
    </source>
</evidence>
<dbReference type="PANTHER" id="PTHR43674:SF2">
    <property type="entry name" value="BETA-UREIDOPROPIONASE"/>
    <property type="match status" value="1"/>
</dbReference>
<gene>
    <name evidence="4" type="ORF">I7V36_12525</name>
</gene>
<dbReference type="InterPro" id="IPR001110">
    <property type="entry name" value="UPF0012_CS"/>
</dbReference>
<dbReference type="PROSITE" id="PS50263">
    <property type="entry name" value="CN_HYDROLASE"/>
    <property type="match status" value="1"/>
</dbReference>
<dbReference type="PROSITE" id="PS01227">
    <property type="entry name" value="UPF0012"/>
    <property type="match status" value="1"/>
</dbReference>
<proteinExistence type="inferred from homology"/>
<dbReference type="AlphaFoldDB" id="A0ABD4L4S2"/>
<dbReference type="PANTHER" id="PTHR43674">
    <property type="entry name" value="NITRILASE C965.09-RELATED"/>
    <property type="match status" value="1"/>
</dbReference>
<dbReference type="CDD" id="cd07197">
    <property type="entry name" value="nitrilase"/>
    <property type="match status" value="1"/>
</dbReference>
<evidence type="ECO:0000259" key="3">
    <source>
        <dbReference type="PROSITE" id="PS50263"/>
    </source>
</evidence>
<dbReference type="Gene3D" id="3.60.110.10">
    <property type="entry name" value="Carbon-nitrogen hydrolase"/>
    <property type="match status" value="1"/>
</dbReference>
<organism evidence="4 5">
    <name type="scientific">Bisbaumannia pacifica</name>
    <dbReference type="NCBI Taxonomy" id="77098"/>
    <lineage>
        <taxon>Bacteria</taxon>
        <taxon>Pseudomonadati</taxon>
        <taxon>Pseudomonadota</taxon>
        <taxon>Gammaproteobacteria</taxon>
        <taxon>Oceanospirillales</taxon>
        <taxon>Halomonadaceae</taxon>
        <taxon>Bisbaumannia</taxon>
    </lineage>
</organism>
<evidence type="ECO:0000256" key="1">
    <source>
        <dbReference type="ARBA" id="ARBA00010613"/>
    </source>
</evidence>
<dbReference type="RefSeq" id="WP_198057997.1">
    <property type="nucleotide sequence ID" value="NZ_JAEDAF010000011.1"/>
</dbReference>
<dbReference type="InterPro" id="IPR036526">
    <property type="entry name" value="C-N_Hydrolase_sf"/>
</dbReference>
<dbReference type="Pfam" id="PF00795">
    <property type="entry name" value="CN_hydrolase"/>
    <property type="match status" value="1"/>
</dbReference>
<comment type="caution">
    <text evidence="4">The sequence shown here is derived from an EMBL/GenBank/DDBJ whole genome shotgun (WGS) entry which is preliminary data.</text>
</comment>
<feature type="domain" description="CN hydrolase" evidence="3">
    <location>
        <begin position="5"/>
        <end position="266"/>
    </location>
</feature>
<keyword evidence="2 4" id="KW-0378">Hydrolase</keyword>
<dbReference type="Proteomes" id="UP000651738">
    <property type="component" value="Unassembled WGS sequence"/>
</dbReference>
<accession>A0ABD4L4S2</accession>
<evidence type="ECO:0000256" key="2">
    <source>
        <dbReference type="ARBA" id="ARBA00022801"/>
    </source>
</evidence>
<sequence length="297" mass="32451">MSRKLEVSLAQMDLAPLAPAHNGERLVEIATAEAKAGAGLIVFPELCNTGYVEPLAPGGGFSSGCATHAEYAERLHAASADQDDALIQSLSAIADRHATHIVAGLALRSATQSGVLYNASLLLGPGGLRACYAKAHLWHNEKLYFTPGRSMPVSDIQTARLGMQICYDIRFPEITRCLTLQGAEVITNVWASFRRADEPIEDEGLFHHRAFTRAQENGVFFLSCNRVGQQGDMRFMGRSLVARPDGRILAALDHEKEGVLRTTLDLDEVARYRMSTGILNDRRPEIYAPLAQRTPLP</sequence>
<comment type="similarity">
    <text evidence="1">Belongs to the carbon-nitrogen hydrolase superfamily. NIT1/NIT2 family.</text>
</comment>
<evidence type="ECO:0000313" key="5">
    <source>
        <dbReference type="Proteomes" id="UP000651738"/>
    </source>
</evidence>
<dbReference type="InterPro" id="IPR050345">
    <property type="entry name" value="Aliph_Amidase/BUP"/>
</dbReference>
<dbReference type="EMBL" id="JAEDAF010000011">
    <property type="protein sequence ID" value="MBH8580921.1"/>
    <property type="molecule type" value="Genomic_DNA"/>
</dbReference>
<reference evidence="4 5" key="1">
    <citation type="submission" date="2020-12" db="EMBL/GenBank/DDBJ databases">
        <title>Draft genome sequence of Halomonas pacifica strain CARE-V15.</title>
        <authorList>
            <person name="Vignesh N."/>
            <person name="Thabitha A."/>
            <person name="Saravanan R."/>
            <person name="Manigandan V."/>
        </authorList>
    </citation>
    <scope>NUCLEOTIDE SEQUENCE [LARGE SCALE GENOMIC DNA]</scope>
    <source>
        <strain evidence="4 5">CARE-V15</strain>
    </source>
</reference>
<name>A0ABD4L4S2_9GAMM</name>
<protein>
    <submittedName>
        <fullName evidence="4">Carbon-nitrogen hydrolase family protein</fullName>
    </submittedName>
</protein>
<dbReference type="GO" id="GO:0016811">
    <property type="term" value="F:hydrolase activity, acting on carbon-nitrogen (but not peptide) bonds, in linear amides"/>
    <property type="evidence" value="ECO:0007669"/>
    <property type="project" value="UniProtKB-ARBA"/>
</dbReference>
<dbReference type="InterPro" id="IPR003010">
    <property type="entry name" value="C-N_Hydrolase"/>
</dbReference>
<dbReference type="SUPFAM" id="SSF56317">
    <property type="entry name" value="Carbon-nitrogen hydrolase"/>
    <property type="match status" value="1"/>
</dbReference>